<dbReference type="AlphaFoldDB" id="A0A2A7SXZ0"/>
<dbReference type="Proteomes" id="UP000448762">
    <property type="component" value="Unassembled WGS sequence"/>
</dbReference>
<name>A0A2A7SXZ0_ENTFC</name>
<protein>
    <submittedName>
        <fullName evidence="1">Uncharacterized protein</fullName>
    </submittedName>
</protein>
<comment type="caution">
    <text evidence="1">The sequence shown here is derived from an EMBL/GenBank/DDBJ whole genome shotgun (WGS) entry which is preliminary data.</text>
</comment>
<reference evidence="1 2" key="1">
    <citation type="submission" date="2018-07" db="EMBL/GenBank/DDBJ databases">
        <title>High quality draft genome sequencing of Enterococcus faecium exhibiting probiotic potential isolated from mucus of freshwater fish.</title>
        <authorList>
            <person name="El-Jeni R."/>
            <person name="Ghedira K."/>
            <person name="Abdelhak S."/>
            <person name="El-Bour M."/>
            <person name="Bouhaouala-Zahar B."/>
        </authorList>
    </citation>
    <scope>NUCLEOTIDE SEQUENCE [LARGE SCALE GENOMIC DNA]</scope>
    <source>
        <strain evidence="1 2">R.A73</strain>
    </source>
</reference>
<organism evidence="1 2">
    <name type="scientific">Enterococcus faecium</name>
    <name type="common">Streptococcus faecium</name>
    <dbReference type="NCBI Taxonomy" id="1352"/>
    <lineage>
        <taxon>Bacteria</taxon>
        <taxon>Bacillati</taxon>
        <taxon>Bacillota</taxon>
        <taxon>Bacilli</taxon>
        <taxon>Lactobacillales</taxon>
        <taxon>Enterococcaceae</taxon>
        <taxon>Enterococcus</taxon>
    </lineage>
</organism>
<evidence type="ECO:0000313" key="2">
    <source>
        <dbReference type="Proteomes" id="UP000448762"/>
    </source>
</evidence>
<dbReference type="EMBL" id="QOVC01000001">
    <property type="protein sequence ID" value="KAA0692953.1"/>
    <property type="molecule type" value="Genomic_DNA"/>
</dbReference>
<gene>
    <name evidence="1" type="ORF">DTX73_01590</name>
</gene>
<evidence type="ECO:0000313" key="1">
    <source>
        <dbReference type="EMBL" id="KAA0692953.1"/>
    </source>
</evidence>
<accession>A0A2A7SXZ0</accession>
<proteinExistence type="predicted"/>
<sequence>MFLASIFYSSNFPQLFFHKINIFPIIAKKHRRTNPSLILKTKKSLHHKSTLIFLSEQMNLHPQLADANAVWIDQFEQLMSQSLFFRE</sequence>